<evidence type="ECO:0000256" key="7">
    <source>
        <dbReference type="SAM" id="MobiDB-lite"/>
    </source>
</evidence>
<dbReference type="GO" id="GO:1990112">
    <property type="term" value="C:RQC complex"/>
    <property type="evidence" value="ECO:0007669"/>
    <property type="project" value="TreeGrafter"/>
</dbReference>
<feature type="region of interest" description="Disordered" evidence="7">
    <location>
        <begin position="445"/>
        <end position="471"/>
    </location>
</feature>
<evidence type="ECO:0000256" key="2">
    <source>
        <dbReference type="ARBA" id="ARBA00008318"/>
    </source>
</evidence>
<feature type="compositionally biased region" description="Polar residues" evidence="7">
    <location>
        <begin position="709"/>
        <end position="719"/>
    </location>
</feature>
<dbReference type="InterPro" id="IPR051608">
    <property type="entry name" value="RQC_Subunit_NEMF"/>
</dbReference>
<comment type="subcellular location">
    <subcellularLocation>
        <location evidence="1">Cytoplasm</location>
    </subcellularLocation>
</comment>
<name>A0AAN4PHP6_ASPLE</name>
<feature type="compositionally biased region" description="Gly residues" evidence="7">
    <location>
        <begin position="1080"/>
        <end position="1103"/>
    </location>
</feature>
<dbReference type="Pfam" id="PF11923">
    <property type="entry name" value="NFACT-C"/>
    <property type="match status" value="1"/>
</dbReference>
<dbReference type="PANTHER" id="PTHR15239">
    <property type="entry name" value="NUCLEAR EXPORT MEDIATOR FACTOR NEMF"/>
    <property type="match status" value="1"/>
</dbReference>
<feature type="region of interest" description="Disordered" evidence="7">
    <location>
        <begin position="695"/>
        <end position="891"/>
    </location>
</feature>
<evidence type="ECO:0000259" key="9">
    <source>
        <dbReference type="Pfam" id="PF11923"/>
    </source>
</evidence>
<dbReference type="Proteomes" id="UP000051487">
    <property type="component" value="Unassembled WGS sequence"/>
</dbReference>
<evidence type="ECO:0000313" key="11">
    <source>
        <dbReference type="Proteomes" id="UP000051487"/>
    </source>
</evidence>
<evidence type="ECO:0000256" key="6">
    <source>
        <dbReference type="SAM" id="Coils"/>
    </source>
</evidence>
<feature type="compositionally biased region" description="Basic and acidic residues" evidence="7">
    <location>
        <begin position="879"/>
        <end position="891"/>
    </location>
</feature>
<comment type="similarity">
    <text evidence="2">Belongs to the NEMF family.</text>
</comment>
<evidence type="ECO:0000313" key="10">
    <source>
        <dbReference type="EMBL" id="GAQ06794.1"/>
    </source>
</evidence>
<feature type="compositionally biased region" description="Acidic residues" evidence="7">
    <location>
        <begin position="445"/>
        <end position="465"/>
    </location>
</feature>
<feature type="coiled-coil region" evidence="6">
    <location>
        <begin position="336"/>
        <end position="367"/>
    </location>
</feature>
<gene>
    <name evidence="10" type="ORF">ALT_4115</name>
</gene>
<accession>A0AAN4PHP6</accession>
<dbReference type="InterPro" id="IPR008532">
    <property type="entry name" value="NFACT_RNA-bd"/>
</dbReference>
<dbReference type="FunFam" id="2.30.310.10:FF:000003">
    <property type="entry name" value="Zinc knuckle domain containing protein"/>
    <property type="match status" value="1"/>
</dbReference>
<evidence type="ECO:0000256" key="3">
    <source>
        <dbReference type="ARBA" id="ARBA00022490"/>
    </source>
</evidence>
<dbReference type="GO" id="GO:1990116">
    <property type="term" value="P:ribosome-associated ubiquitin-dependent protein catabolic process"/>
    <property type="evidence" value="ECO:0007669"/>
    <property type="project" value="TreeGrafter"/>
</dbReference>
<evidence type="ECO:0000256" key="1">
    <source>
        <dbReference type="ARBA" id="ARBA00004496"/>
    </source>
</evidence>
<sequence length="1109" mass="121874">MKQRFSSLDVKVICQELASELVNLRVSNIYDLSSRIFLFKLAKPDHRKQLVVDSGFRCHVTQYSRATATAPSPFVTRMRKFLKSRRLTSIEQIGTDRVIDFSFSDGMYHMFLEFFAGGNIIITDREYNILTLFRQVPAGVGEEEMRVGLKYTVTNKQNYHGVPEITLGRIKETLEKAKEASAQEGTAPKKSKKKNVDVLRKALSQGFPEYPPLLLDHAFAVKEVDPATPLEKVLGDDALMEQVNGVLKEAQSVTIKLSAKEDHPGYIVAKEDKRPTAESTAGTEETSPKAGLLYEDFHPFRPRQFDGKPGVTILEFSTFNATVDEYFSSLETQKLESRLTEREEAAKRKLDAVRQEHEKRLGALKQAQEIHVRKAAAIEDNVYRVQEAMDAVNGLIAQGMDWVEIARLIEMEQGRGNPVAQIIKLPLKLYENTITLVLGEASEEQDAADDLFSDESEEESESEEQEAARKAPEMLTIDIDLGLSPWANATQYYEQKKMAAVKEQKTAQSSTKALKSHEKKVTEDLKRSLKQEKQVLRPARKPFWFEKFLFFISSEGYLVLGGRDAMQSELLYRRHLKKGDIFVHADLEGARPMIVKNRPGTPDAPIPPSTLSQAGNLCVATSSAWESKAVMAAWWVNANQVTKTTTGGLLPTGEFEVKGEKNFLAPSPLVLGFAVMFQISKESLKNHKIHIFEDATPTEPLAKEDETTKQPAENEQSVAQEPGPAGTDKPAANGSSEQENESSSESDDEEVNPDSIPPRNPLQRGVSEPLPEQEGTSEGPRSDEKEDESEVQGEAAQAFQEETAAEEAESPEEKAATSQDISEPSQLSKEGSVEPATDSKEVNRTSKATANGVPAQGKLSSSKKATPAPAKGKKGKGKKGADKYAHQDEEERELALRLVGAKSAKAEKAAAAAAAKAQREREAEAQKQRRKAQHERAAEAERRRQALFDEGAADDYNEETAAAEAADLAWIPALIGTPRPEDEILAAIPICAPWAALGRYKYRVKLQPGTVKKGKAVKEILGRWVAETTTGKVKKEQAEEAGISIADAEKLRAREGELFKAWKDTEIINTVPVPKVRIMTGGGATGGDAKGKGKGGSGGNKGGKGGKKK</sequence>
<protein>
    <recommendedName>
        <fullName evidence="5">Ribosome quality control complex subunit 2</fullName>
    </recommendedName>
</protein>
<proteinExistence type="inferred from homology"/>
<reference evidence="10 11" key="1">
    <citation type="submission" date="2015-11" db="EMBL/GenBank/DDBJ databases">
        <title>Aspergillus lentulus strain IFM 54703T.</title>
        <authorList>
            <person name="Kusuya Y."/>
            <person name="Sakai K."/>
            <person name="Kamei K."/>
            <person name="Takahashi H."/>
            <person name="Yaguchi T."/>
        </authorList>
    </citation>
    <scope>NUCLEOTIDE SEQUENCE [LARGE SCALE GENOMIC DNA]</scope>
    <source>
        <strain evidence="10 11">IFM 54703</strain>
    </source>
</reference>
<feature type="region of interest" description="Disordered" evidence="7">
    <location>
        <begin position="907"/>
        <end position="944"/>
    </location>
</feature>
<evidence type="ECO:0000256" key="4">
    <source>
        <dbReference type="ARBA" id="ARBA00023054"/>
    </source>
</evidence>
<keyword evidence="3" id="KW-0963">Cytoplasm</keyword>
<dbReference type="AlphaFoldDB" id="A0AAN4PHP6"/>
<feature type="compositionally biased region" description="Basic and acidic residues" evidence="7">
    <location>
        <begin position="934"/>
        <end position="944"/>
    </location>
</feature>
<feature type="compositionally biased region" description="Acidic residues" evidence="7">
    <location>
        <begin position="738"/>
        <end position="752"/>
    </location>
</feature>
<feature type="region of interest" description="Disordered" evidence="7">
    <location>
        <begin position="1079"/>
        <end position="1109"/>
    </location>
</feature>
<dbReference type="Pfam" id="PF05833">
    <property type="entry name" value="NFACT_N"/>
    <property type="match status" value="1"/>
</dbReference>
<dbReference type="PANTHER" id="PTHR15239:SF6">
    <property type="entry name" value="RIBOSOME QUALITY CONTROL COMPLEX SUBUNIT NEMF"/>
    <property type="match status" value="1"/>
</dbReference>
<evidence type="ECO:0000259" key="8">
    <source>
        <dbReference type="Pfam" id="PF05670"/>
    </source>
</evidence>
<keyword evidence="4 6" id="KW-0175">Coiled coil</keyword>
<feature type="compositionally biased region" description="Low complexity" evidence="7">
    <location>
        <begin position="792"/>
        <end position="802"/>
    </location>
</feature>
<dbReference type="EMBL" id="BCLY01000008">
    <property type="protein sequence ID" value="GAQ06794.1"/>
    <property type="molecule type" value="Genomic_DNA"/>
</dbReference>
<dbReference type="Gene3D" id="2.30.310.10">
    <property type="entry name" value="ibrinogen binding protein from staphylococcus aureus domain"/>
    <property type="match status" value="1"/>
</dbReference>
<dbReference type="GO" id="GO:0005737">
    <property type="term" value="C:cytoplasm"/>
    <property type="evidence" value="ECO:0007669"/>
    <property type="project" value="UniProtKB-SubCell"/>
</dbReference>
<dbReference type="GO" id="GO:0043023">
    <property type="term" value="F:ribosomal large subunit binding"/>
    <property type="evidence" value="ECO:0007669"/>
    <property type="project" value="TreeGrafter"/>
</dbReference>
<feature type="domain" description="NFACT protein C-terminal" evidence="9">
    <location>
        <begin position="965"/>
        <end position="1079"/>
    </location>
</feature>
<dbReference type="GO" id="GO:0000049">
    <property type="term" value="F:tRNA binding"/>
    <property type="evidence" value="ECO:0007669"/>
    <property type="project" value="TreeGrafter"/>
</dbReference>
<evidence type="ECO:0000256" key="5">
    <source>
        <dbReference type="ARBA" id="ARBA00070414"/>
    </source>
</evidence>
<feature type="compositionally biased region" description="Basic and acidic residues" evidence="7">
    <location>
        <begin position="917"/>
        <end position="927"/>
    </location>
</feature>
<feature type="compositionally biased region" description="Polar residues" evidence="7">
    <location>
        <begin position="817"/>
        <end position="829"/>
    </location>
</feature>
<dbReference type="InterPro" id="IPR021846">
    <property type="entry name" value="NFACT-C"/>
</dbReference>
<dbReference type="GO" id="GO:0072344">
    <property type="term" value="P:rescue of stalled ribosome"/>
    <property type="evidence" value="ECO:0007669"/>
    <property type="project" value="TreeGrafter"/>
</dbReference>
<dbReference type="Pfam" id="PF05670">
    <property type="entry name" value="NFACT-R_1"/>
    <property type="match status" value="1"/>
</dbReference>
<feature type="domain" description="NFACT RNA-binding" evidence="8">
    <location>
        <begin position="547"/>
        <end position="659"/>
    </location>
</feature>
<comment type="caution">
    <text evidence="10">The sequence shown here is derived from an EMBL/GenBank/DDBJ whole genome shotgun (WGS) entry which is preliminary data.</text>
</comment>
<organism evidence="10 11">
    <name type="scientific">Aspergillus lentulus</name>
    <dbReference type="NCBI Taxonomy" id="293939"/>
    <lineage>
        <taxon>Eukaryota</taxon>
        <taxon>Fungi</taxon>
        <taxon>Dikarya</taxon>
        <taxon>Ascomycota</taxon>
        <taxon>Pezizomycotina</taxon>
        <taxon>Eurotiomycetes</taxon>
        <taxon>Eurotiomycetidae</taxon>
        <taxon>Eurotiales</taxon>
        <taxon>Aspergillaceae</taxon>
        <taxon>Aspergillus</taxon>
        <taxon>Aspergillus subgen. Fumigati</taxon>
    </lineage>
</organism>